<organism evidence="3 4">
    <name type="scientific">Rhizobium alvei</name>
    <dbReference type="NCBI Taxonomy" id="1132659"/>
    <lineage>
        <taxon>Bacteria</taxon>
        <taxon>Pseudomonadati</taxon>
        <taxon>Pseudomonadota</taxon>
        <taxon>Alphaproteobacteria</taxon>
        <taxon>Hyphomicrobiales</taxon>
        <taxon>Rhizobiaceae</taxon>
        <taxon>Rhizobium/Agrobacterium group</taxon>
        <taxon>Rhizobium</taxon>
    </lineage>
</organism>
<evidence type="ECO:0000313" key="4">
    <source>
        <dbReference type="Proteomes" id="UP001174932"/>
    </source>
</evidence>
<name>A0ABT8YPF2_9HYPH</name>
<proteinExistence type="inferred from homology"/>
<evidence type="ECO:0000313" key="3">
    <source>
        <dbReference type="EMBL" id="MDO6965608.1"/>
    </source>
</evidence>
<dbReference type="Pfam" id="PF02021">
    <property type="entry name" value="UPF0102"/>
    <property type="match status" value="1"/>
</dbReference>
<dbReference type="Proteomes" id="UP001174932">
    <property type="component" value="Unassembled WGS sequence"/>
</dbReference>
<dbReference type="InterPro" id="IPR003509">
    <property type="entry name" value="UPF0102_YraN-like"/>
</dbReference>
<dbReference type="PANTHER" id="PTHR34039:SF1">
    <property type="entry name" value="UPF0102 PROTEIN YRAN"/>
    <property type="match status" value="1"/>
</dbReference>
<dbReference type="SUPFAM" id="SSF52980">
    <property type="entry name" value="Restriction endonuclease-like"/>
    <property type="match status" value="1"/>
</dbReference>
<accession>A0ABT8YPF2</accession>
<dbReference type="EMBL" id="JAUOZU010000012">
    <property type="protein sequence ID" value="MDO6965608.1"/>
    <property type="molecule type" value="Genomic_DNA"/>
</dbReference>
<dbReference type="RefSeq" id="WP_304377541.1">
    <property type="nucleotide sequence ID" value="NZ_JAUOZU010000012.1"/>
</dbReference>
<dbReference type="InterPro" id="IPR011335">
    <property type="entry name" value="Restrct_endonuc-II-like"/>
</dbReference>
<evidence type="ECO:0000256" key="2">
    <source>
        <dbReference type="HAMAP-Rule" id="MF_00048"/>
    </source>
</evidence>
<evidence type="ECO:0000256" key="1">
    <source>
        <dbReference type="ARBA" id="ARBA00006738"/>
    </source>
</evidence>
<dbReference type="InterPro" id="IPR011856">
    <property type="entry name" value="tRNA_endonuc-like_dom_sf"/>
</dbReference>
<gene>
    <name evidence="3" type="ORF">Q4481_16710</name>
</gene>
<reference evidence="3" key="2">
    <citation type="submission" date="2023-07" db="EMBL/GenBank/DDBJ databases">
        <authorList>
            <person name="Shen H."/>
        </authorList>
    </citation>
    <scope>NUCLEOTIDE SEQUENCE</scope>
    <source>
        <strain evidence="3">TNR-22</strain>
    </source>
</reference>
<reference evidence="3" key="1">
    <citation type="journal article" date="2015" name="Int. J. Syst. Evol. Microbiol.">
        <title>Rhizobium alvei sp. nov., isolated from a freshwater river.</title>
        <authorList>
            <person name="Sheu S.Y."/>
            <person name="Huang H.W."/>
            <person name="Young C.C."/>
            <person name="Chen W.M."/>
        </authorList>
    </citation>
    <scope>NUCLEOTIDE SEQUENCE</scope>
    <source>
        <strain evidence="3">TNR-22</strain>
    </source>
</reference>
<dbReference type="NCBIfam" id="NF009151">
    <property type="entry name" value="PRK12497.1-5"/>
    <property type="match status" value="1"/>
</dbReference>
<dbReference type="Gene3D" id="3.40.1350.10">
    <property type="match status" value="1"/>
</dbReference>
<keyword evidence="4" id="KW-1185">Reference proteome</keyword>
<comment type="caution">
    <text evidence="3">The sequence shown here is derived from an EMBL/GenBank/DDBJ whole genome shotgun (WGS) entry which is preliminary data.</text>
</comment>
<protein>
    <recommendedName>
        <fullName evidence="2">UPF0102 protein Q4481_16710</fullName>
    </recommendedName>
</protein>
<comment type="similarity">
    <text evidence="1 2">Belongs to the UPF0102 family.</text>
</comment>
<dbReference type="PANTHER" id="PTHR34039">
    <property type="entry name" value="UPF0102 PROTEIN YRAN"/>
    <property type="match status" value="1"/>
</dbReference>
<sequence>MEDGTRKRRQALKRGRISEYVAAAFLILRGYQIVTMHFRVGAGEIDIIARKRDLICFVEVKARATTDGAITAVTGESQRRIHNASLAWLSRQPDGSSLSLRYDIIAISPFRLPKHFLDAF</sequence>
<dbReference type="HAMAP" id="MF_00048">
    <property type="entry name" value="UPF0102"/>
    <property type="match status" value="1"/>
</dbReference>